<dbReference type="Pfam" id="PF25908">
    <property type="entry name" value="DUF7963"/>
    <property type="match status" value="1"/>
</dbReference>
<dbReference type="InterPro" id="IPR012337">
    <property type="entry name" value="RNaseH-like_sf"/>
</dbReference>
<dbReference type="AlphaFoldDB" id="A0A445MDM7"/>
<dbReference type="PANTHER" id="PTHR32166">
    <property type="entry name" value="OSJNBA0013A04.12 PROTEIN"/>
    <property type="match status" value="1"/>
</dbReference>
<organism evidence="3">
    <name type="scientific">Ensete ventricosum</name>
    <name type="common">Abyssinian banana</name>
    <name type="synonym">Musa ensete</name>
    <dbReference type="NCBI Taxonomy" id="4639"/>
    <lineage>
        <taxon>Eukaryota</taxon>
        <taxon>Viridiplantae</taxon>
        <taxon>Streptophyta</taxon>
        <taxon>Embryophyta</taxon>
        <taxon>Tracheophyta</taxon>
        <taxon>Spermatophyta</taxon>
        <taxon>Magnoliopsida</taxon>
        <taxon>Liliopsida</taxon>
        <taxon>Zingiberales</taxon>
        <taxon>Musaceae</taxon>
        <taxon>Ensete</taxon>
    </lineage>
</organism>
<proteinExistence type="predicted"/>
<protein>
    <recommendedName>
        <fullName evidence="2">DUF7963 domain-containing protein</fullName>
    </recommendedName>
</protein>
<evidence type="ECO:0000259" key="2">
    <source>
        <dbReference type="Pfam" id="PF25908"/>
    </source>
</evidence>
<name>A0A445MDM7_ENSVE</name>
<evidence type="ECO:0000313" key="3">
    <source>
        <dbReference type="EMBL" id="RZR72324.1"/>
    </source>
</evidence>
<feature type="region of interest" description="Disordered" evidence="1">
    <location>
        <begin position="119"/>
        <end position="175"/>
    </location>
</feature>
<feature type="domain" description="DUF7963" evidence="2">
    <location>
        <begin position="59"/>
        <end position="121"/>
    </location>
</feature>
<feature type="compositionally biased region" description="Low complexity" evidence="1">
    <location>
        <begin position="121"/>
        <end position="147"/>
    </location>
</feature>
<feature type="compositionally biased region" description="Basic residues" evidence="1">
    <location>
        <begin position="153"/>
        <end position="164"/>
    </location>
</feature>
<sequence>MHDATLTCMIPSDLHSSTLSCMILNDSYDVTLPRIAPDTISSIDVTLPRIAPDTISSIDATKGKGAWYWAHLEPILVTPAGSSQPSAAKLRCALCGALFSASNPSRTASEHLKRGACPNFSSPSSAGPAPALPSSAAVDPVPISSLPPASPRLRSHHPPTRRRSAPTPLEPKLPVLLSGGKDDLVALARLEDSVKKLKSPMASPAAALSKPQADAALALLADWLLESAGAVSPSALDHPKFHSFLNQVGLSSISPRQLTLSHLQARYLEVLSESEARIRDAAFFQLASDGWKSSARPSEYALVSLVVNLPNGTALLHRSLLTTGGAPSSYAEEVLRDVVAKLCGGLVDRCAGIVADRFKKKALLNLENRNQRMVNLSCQLQAFNSLIKDFARQLPLFGRVSANCLKLTNFMNNQSQVRGIFSKYQLEEQGRTRLLRSPSSSSDGAANFTADFTMVEDVMDFARPIQMAVLDEDYKVVCLEEPSAREMAELIQDGGFWTESEAVYSLVRLVKAMAREIEMERPLIGHCLPLWDELRSKVREWSAKYGIDGGLVDNVIEKRFTKNYHLAWSAAFVLDPLFLIKDTSGKYLPPFKLLTPEQEKDVDRLITQLVSPEEAHIVLMEMMKWRSEGLDPLYAQAVQVKQHDPSTGKMRIANPQSRRLVWETCLSEFKCLQKVAVRLIFLHATSCGLKRNSALTRWMCAHAQSGIAQKMAFLTAHSRIGRGDFLGHEEKDAELFSSAGEDDDVLNQFAGASAV</sequence>
<evidence type="ECO:0000256" key="1">
    <source>
        <dbReference type="SAM" id="MobiDB-lite"/>
    </source>
</evidence>
<dbReference type="PANTHER" id="PTHR32166:SF24">
    <property type="entry name" value="F16P17.2 PROTEIN"/>
    <property type="match status" value="1"/>
</dbReference>
<accession>A0A445MDM7</accession>
<gene>
    <name evidence="3" type="ORF">BHM03_00012466</name>
</gene>
<dbReference type="InterPro" id="IPR058269">
    <property type="entry name" value="DUF7963"/>
</dbReference>
<dbReference type="EMBL" id="KV875664">
    <property type="protein sequence ID" value="RZR72324.1"/>
    <property type="molecule type" value="Genomic_DNA"/>
</dbReference>
<dbReference type="Proteomes" id="UP000290560">
    <property type="component" value="Unassembled WGS sequence"/>
</dbReference>
<reference evidence="3" key="1">
    <citation type="journal article" date="2018" name="Data Brief">
        <title>Genome sequence data from 17 accessions of Ensete ventricosum, a staple food crop for millions in Ethiopia.</title>
        <authorList>
            <person name="Yemataw Z."/>
            <person name="Muzemil S."/>
            <person name="Ambachew D."/>
            <person name="Tripathi L."/>
            <person name="Tesfaye K."/>
            <person name="Chala A."/>
            <person name="Farbos A."/>
            <person name="O'Neill P."/>
            <person name="Moore K."/>
            <person name="Grant M."/>
            <person name="Studholme D.J."/>
        </authorList>
    </citation>
    <scope>NUCLEOTIDE SEQUENCE [LARGE SCALE GENOMIC DNA]</scope>
    <source>
        <tissue evidence="3">Leaf</tissue>
    </source>
</reference>
<dbReference type="SUPFAM" id="SSF53098">
    <property type="entry name" value="Ribonuclease H-like"/>
    <property type="match status" value="1"/>
</dbReference>